<accession>A0AAW0LZF2</accession>
<evidence type="ECO:0000313" key="2">
    <source>
        <dbReference type="Proteomes" id="UP000237347"/>
    </source>
</evidence>
<proteinExistence type="predicted"/>
<dbReference type="AlphaFoldDB" id="A0AAW0LZF2"/>
<comment type="caution">
    <text evidence="1">The sequence shown here is derived from an EMBL/GenBank/DDBJ whole genome shotgun (WGS) entry which is preliminary data.</text>
</comment>
<name>A0AAW0LZF2_QUESU</name>
<dbReference type="PANTHER" id="PTHR36702">
    <property type="entry name" value="HOLLIDAY JUNCTION RESOLVASE"/>
    <property type="match status" value="1"/>
</dbReference>
<keyword evidence="2" id="KW-1185">Reference proteome</keyword>
<dbReference type="Proteomes" id="UP000237347">
    <property type="component" value="Unassembled WGS sequence"/>
</dbReference>
<organism evidence="1 2">
    <name type="scientific">Quercus suber</name>
    <name type="common">Cork oak</name>
    <dbReference type="NCBI Taxonomy" id="58331"/>
    <lineage>
        <taxon>Eukaryota</taxon>
        <taxon>Viridiplantae</taxon>
        <taxon>Streptophyta</taxon>
        <taxon>Embryophyta</taxon>
        <taxon>Tracheophyta</taxon>
        <taxon>Spermatophyta</taxon>
        <taxon>Magnoliopsida</taxon>
        <taxon>eudicotyledons</taxon>
        <taxon>Gunneridae</taxon>
        <taxon>Pentapetalae</taxon>
        <taxon>rosids</taxon>
        <taxon>fabids</taxon>
        <taxon>Fagales</taxon>
        <taxon>Fagaceae</taxon>
        <taxon>Quercus</taxon>
    </lineage>
</organism>
<dbReference type="InterPro" id="IPR027902">
    <property type="entry name" value="DUF4487"/>
</dbReference>
<dbReference type="PANTHER" id="PTHR36702:SF1">
    <property type="entry name" value="HOLLIDAY JUNCTION RESOLVASE"/>
    <property type="match status" value="1"/>
</dbReference>
<sequence length="527" mass="59016">MEKKSSNEELQSVLEAIKSKDVVESRVQLVKKLGNLEISDQSDLVSVMECLTVSNPMAVDIVFFLVNSVPSLAFWEDFTCLDVSQCTLNKAIVQVAVKYIETDISGCLLQFLSLGSKASIWCKKHLKMTLMSTEESQEEEHYNIFFQLDITKDSVSELKNWFIWLRSGKSYTVIDAVIRLCRVYSQAVNQEFSDGNPETDKNCMEFEATSNLTHVSNITKCAIEKLCELGILAANDGGSLVTILNVLWKGVVSLLQLGKETLAVKVSVADIILTLLSLVNESLRCAAKAWNSSLKETISVTEARRIFVPVKFYLINAVKISCLYPSQAYLVYREMTHCIMIILTLKISMSNEEHMKTACEVITELLEQTSMDLLKSLLNSVEVKPELKLRILDWLFIGESHSISSNGDSSSDSRITSMDQIFLVSCEDMTGERTLLLGRVALFLNFLKYSLDLDEDLKLGMTSKLGWFLDILVDEEVYSSILVMQIPELYGSGKQAEIDWLPMFSSLLHALETFMIVVSSSAAWGGT</sequence>
<protein>
    <submittedName>
        <fullName evidence="1">Uncharacterized protein</fullName>
    </submittedName>
</protein>
<dbReference type="Pfam" id="PF14868">
    <property type="entry name" value="DUF4487"/>
    <property type="match status" value="1"/>
</dbReference>
<evidence type="ECO:0000313" key="1">
    <source>
        <dbReference type="EMBL" id="KAK7856316.1"/>
    </source>
</evidence>
<dbReference type="EMBL" id="PKMF04000037">
    <property type="protein sequence ID" value="KAK7856316.1"/>
    <property type="molecule type" value="Genomic_DNA"/>
</dbReference>
<reference evidence="1 2" key="1">
    <citation type="journal article" date="2018" name="Sci. Data">
        <title>The draft genome sequence of cork oak.</title>
        <authorList>
            <person name="Ramos A.M."/>
            <person name="Usie A."/>
            <person name="Barbosa P."/>
            <person name="Barros P.M."/>
            <person name="Capote T."/>
            <person name="Chaves I."/>
            <person name="Simoes F."/>
            <person name="Abreu I."/>
            <person name="Carrasquinho I."/>
            <person name="Faro C."/>
            <person name="Guimaraes J.B."/>
            <person name="Mendonca D."/>
            <person name="Nobrega F."/>
            <person name="Rodrigues L."/>
            <person name="Saibo N.J.M."/>
            <person name="Varela M.C."/>
            <person name="Egas C."/>
            <person name="Matos J."/>
            <person name="Miguel C.M."/>
            <person name="Oliveira M.M."/>
            <person name="Ricardo C.P."/>
            <person name="Goncalves S."/>
        </authorList>
    </citation>
    <scope>NUCLEOTIDE SEQUENCE [LARGE SCALE GENOMIC DNA]</scope>
    <source>
        <strain evidence="2">cv. HL8</strain>
    </source>
</reference>
<gene>
    <name evidence="1" type="ORF">CFP56_023634</name>
</gene>